<dbReference type="EMBL" id="KV417501">
    <property type="protein sequence ID" value="KZP28959.1"/>
    <property type="molecule type" value="Genomic_DNA"/>
</dbReference>
<proteinExistence type="predicted"/>
<evidence type="ECO:0000313" key="3">
    <source>
        <dbReference type="Proteomes" id="UP000076532"/>
    </source>
</evidence>
<feature type="region of interest" description="Disordered" evidence="1">
    <location>
        <begin position="49"/>
        <end position="107"/>
    </location>
</feature>
<dbReference type="OrthoDB" id="3260913at2759"/>
<evidence type="ECO:0000313" key="2">
    <source>
        <dbReference type="EMBL" id="KZP28959.1"/>
    </source>
</evidence>
<accession>A0A166S324</accession>
<gene>
    <name evidence="2" type="ORF">FIBSPDRAFT_238032</name>
</gene>
<name>A0A166S324_9AGAM</name>
<reference evidence="2 3" key="1">
    <citation type="journal article" date="2016" name="Mol. Biol. Evol.">
        <title>Comparative Genomics of Early-Diverging Mushroom-Forming Fungi Provides Insights into the Origins of Lignocellulose Decay Capabilities.</title>
        <authorList>
            <person name="Nagy L.G."/>
            <person name="Riley R."/>
            <person name="Tritt A."/>
            <person name="Adam C."/>
            <person name="Daum C."/>
            <person name="Floudas D."/>
            <person name="Sun H."/>
            <person name="Yadav J.S."/>
            <person name="Pangilinan J."/>
            <person name="Larsson K.H."/>
            <person name="Matsuura K."/>
            <person name="Barry K."/>
            <person name="Labutti K."/>
            <person name="Kuo R."/>
            <person name="Ohm R.A."/>
            <person name="Bhattacharya S.S."/>
            <person name="Shirouzu T."/>
            <person name="Yoshinaga Y."/>
            <person name="Martin F.M."/>
            <person name="Grigoriev I.V."/>
            <person name="Hibbett D.S."/>
        </authorList>
    </citation>
    <scope>NUCLEOTIDE SEQUENCE [LARGE SCALE GENOMIC DNA]</scope>
    <source>
        <strain evidence="2 3">CBS 109695</strain>
    </source>
</reference>
<sequence>MRVLGSLIPTPGIPWMRVAGALGTVHDMLLGDAERIEMLMAELDLGSDAEEEEPVDMEAAGQQSSTTRSAVPLVMGATGQRNKREREFPLPRRPHGNTPHKKRRRATKQLDHPLLIPSTHPSAPSILITPCPTARASSSWVPLQDAAFGSVLCVPSYPAFNAPLSYPPFKPDNLCSRSPMIEKWKWRDGHWRAVLPDVETQVRRGWFARPVSMKRKSTRPRSN</sequence>
<keyword evidence="3" id="KW-1185">Reference proteome</keyword>
<dbReference type="AlphaFoldDB" id="A0A166S324"/>
<evidence type="ECO:0000256" key="1">
    <source>
        <dbReference type="SAM" id="MobiDB-lite"/>
    </source>
</evidence>
<dbReference type="Proteomes" id="UP000076532">
    <property type="component" value="Unassembled WGS sequence"/>
</dbReference>
<protein>
    <submittedName>
        <fullName evidence="2">Uncharacterized protein</fullName>
    </submittedName>
</protein>
<feature type="compositionally biased region" description="Basic residues" evidence="1">
    <location>
        <begin position="92"/>
        <end position="107"/>
    </location>
</feature>
<organism evidence="2 3">
    <name type="scientific">Athelia psychrophila</name>
    <dbReference type="NCBI Taxonomy" id="1759441"/>
    <lineage>
        <taxon>Eukaryota</taxon>
        <taxon>Fungi</taxon>
        <taxon>Dikarya</taxon>
        <taxon>Basidiomycota</taxon>
        <taxon>Agaricomycotina</taxon>
        <taxon>Agaricomycetes</taxon>
        <taxon>Agaricomycetidae</taxon>
        <taxon>Atheliales</taxon>
        <taxon>Atheliaceae</taxon>
        <taxon>Athelia</taxon>
    </lineage>
</organism>